<organism evidence="2 3">
    <name type="scientific">Candidatus Methanomassiliicoccus intestinalis</name>
    <dbReference type="NCBI Taxonomy" id="1406512"/>
    <lineage>
        <taxon>Archaea</taxon>
        <taxon>Methanobacteriati</taxon>
        <taxon>Thermoplasmatota</taxon>
        <taxon>Thermoplasmata</taxon>
        <taxon>Methanomassiliicoccales</taxon>
        <taxon>Methanomassiliicoccaceae</taxon>
        <taxon>Methanomassiliicoccus</taxon>
    </lineage>
</organism>
<dbReference type="AlphaFoldDB" id="A0A8J8TF66"/>
<proteinExistence type="predicted"/>
<reference evidence="2" key="1">
    <citation type="submission" date="2016-03" db="EMBL/GenBank/DDBJ databases">
        <authorList>
            <person name="Borrel G."/>
            <person name="Mccann A."/>
            <person name="O'Toole P.W."/>
        </authorList>
    </citation>
    <scope>NUCLEOTIDE SEQUENCE</scope>
    <source>
        <strain evidence="2">183</strain>
    </source>
</reference>
<evidence type="ECO:0000313" key="3">
    <source>
        <dbReference type="Proteomes" id="UP000752814"/>
    </source>
</evidence>
<evidence type="ECO:0000313" key="2">
    <source>
        <dbReference type="EMBL" id="TQS84297.1"/>
    </source>
</evidence>
<protein>
    <recommendedName>
        <fullName evidence="1">Nitrogenase/oxidoreductase component 1 domain-containing protein</fullName>
    </recommendedName>
</protein>
<dbReference type="EMBL" id="LVVT01000002">
    <property type="protein sequence ID" value="TQS84297.1"/>
    <property type="molecule type" value="Genomic_DNA"/>
</dbReference>
<dbReference type="SUPFAM" id="SSF53807">
    <property type="entry name" value="Helical backbone' metal receptor"/>
    <property type="match status" value="1"/>
</dbReference>
<name>A0A8J8TF66_9ARCH</name>
<dbReference type="Pfam" id="PF00148">
    <property type="entry name" value="Oxidored_nitro"/>
    <property type="match status" value="1"/>
</dbReference>
<dbReference type="Gene3D" id="3.40.50.1980">
    <property type="entry name" value="Nitrogenase molybdenum iron protein domain"/>
    <property type="match status" value="1"/>
</dbReference>
<accession>A0A8J8TF66</accession>
<comment type="caution">
    <text evidence="2">The sequence shown here is derived from an EMBL/GenBank/DDBJ whole genome shotgun (WGS) entry which is preliminary data.</text>
</comment>
<dbReference type="Proteomes" id="UP000752814">
    <property type="component" value="Unassembled WGS sequence"/>
</dbReference>
<dbReference type="GO" id="GO:0016491">
    <property type="term" value="F:oxidoreductase activity"/>
    <property type="evidence" value="ECO:0007669"/>
    <property type="project" value="InterPro"/>
</dbReference>
<gene>
    <name evidence="2" type="ORF">A3207_05510</name>
</gene>
<sequence length="398" mass="45360">MNLGMQIPESFILFVGPRSCGRHSAISSLQNNNKSRNGYLFITEEEIALGTVEDEIYKAVERILATKKSRPKAFIILFSCVIFLTGMDEKSIINELSRKYQDIVFQICLMNPISIGTNHAPVTMMYSRMGEMFDCSGKQENYLNFIGNNVPVDRSCEIYEILNNLGVTKVNHAADMKTFDEFRSMGQARWNLIIKPEGLRTAKELHPRMDYRFTMTCYRLEDIRMQYEEIFSMLGKRCDLSTYEEKTKSSIKHASETLKGKTIALGSSASYRVFGLARMLVENGFEITDIFNSSDIYQDVPSFDSTDFNWIKENHPEIKIHSVCNTQMINGIGKCCSVDIAVGFNAAYFSNTECIVEIVNDEGLFGYRGTEMIMERMEEAAANPRNLKRLMDDYGLVV</sequence>
<dbReference type="InterPro" id="IPR000510">
    <property type="entry name" value="Nase/OxRdtase_comp1"/>
</dbReference>
<evidence type="ECO:0000259" key="1">
    <source>
        <dbReference type="Pfam" id="PF00148"/>
    </source>
</evidence>
<feature type="domain" description="Nitrogenase/oxidoreductase component 1" evidence="1">
    <location>
        <begin position="5"/>
        <end position="293"/>
    </location>
</feature>
<dbReference type="Gene3D" id="3.40.50.12380">
    <property type="entry name" value="Nitrogenase MoFe cofactor biosynthesis protein NifE, C-terminal"/>
    <property type="match status" value="1"/>
</dbReference>